<evidence type="ECO:0000259" key="8">
    <source>
        <dbReference type="Pfam" id="PF01432"/>
    </source>
</evidence>
<dbReference type="GO" id="GO:0006508">
    <property type="term" value="P:proteolysis"/>
    <property type="evidence" value="ECO:0007669"/>
    <property type="project" value="UniProtKB-KW"/>
</dbReference>
<dbReference type="eggNOG" id="KOG2089">
    <property type="taxonomic scope" value="Eukaryota"/>
</dbReference>
<evidence type="ECO:0000313" key="10">
    <source>
        <dbReference type="Proteomes" id="UP000015104"/>
    </source>
</evidence>
<evidence type="ECO:0000256" key="7">
    <source>
        <dbReference type="RuleBase" id="RU003435"/>
    </source>
</evidence>
<evidence type="ECO:0000313" key="9">
    <source>
        <dbReference type="EnsemblMetazoa" id="tetur01g11940.1"/>
    </source>
</evidence>
<dbReference type="GO" id="GO:0004222">
    <property type="term" value="F:metalloendopeptidase activity"/>
    <property type="evidence" value="ECO:0007669"/>
    <property type="project" value="InterPro"/>
</dbReference>
<reference evidence="9" key="2">
    <citation type="submission" date="2015-06" db="UniProtKB">
        <authorList>
            <consortium name="EnsemblMetazoa"/>
        </authorList>
    </citation>
    <scope>IDENTIFICATION</scope>
</reference>
<protein>
    <recommendedName>
        <fullName evidence="8">Peptidase M3A/M3B catalytic domain-containing protein</fullName>
    </recommendedName>
</protein>
<reference evidence="10" key="1">
    <citation type="submission" date="2011-08" db="EMBL/GenBank/DDBJ databases">
        <authorList>
            <person name="Rombauts S."/>
        </authorList>
    </citation>
    <scope>NUCLEOTIDE SEQUENCE</scope>
    <source>
        <strain evidence="10">London</strain>
    </source>
</reference>
<proteinExistence type="inferred from homology"/>
<dbReference type="Gene3D" id="3.40.390.10">
    <property type="entry name" value="Collagenase (Catalytic Domain)"/>
    <property type="match status" value="1"/>
</dbReference>
<keyword evidence="5 7" id="KW-0862">Zinc</keyword>
<dbReference type="InterPro" id="IPR024077">
    <property type="entry name" value="Neurolysin/TOP_dom2"/>
</dbReference>
<dbReference type="PANTHER" id="PTHR11804:SF83">
    <property type="entry name" value="LD37516P"/>
    <property type="match status" value="1"/>
</dbReference>
<evidence type="ECO:0000256" key="3">
    <source>
        <dbReference type="ARBA" id="ARBA00022723"/>
    </source>
</evidence>
<organism evidence="9 10">
    <name type="scientific">Tetranychus urticae</name>
    <name type="common">Two-spotted spider mite</name>
    <dbReference type="NCBI Taxonomy" id="32264"/>
    <lineage>
        <taxon>Eukaryota</taxon>
        <taxon>Metazoa</taxon>
        <taxon>Ecdysozoa</taxon>
        <taxon>Arthropoda</taxon>
        <taxon>Chelicerata</taxon>
        <taxon>Arachnida</taxon>
        <taxon>Acari</taxon>
        <taxon>Acariformes</taxon>
        <taxon>Trombidiformes</taxon>
        <taxon>Prostigmata</taxon>
        <taxon>Eleutherengona</taxon>
        <taxon>Raphignathae</taxon>
        <taxon>Tetranychoidea</taxon>
        <taxon>Tetranychidae</taxon>
        <taxon>Tetranychus</taxon>
    </lineage>
</organism>
<keyword evidence="10" id="KW-1185">Reference proteome</keyword>
<dbReference type="InterPro" id="IPR024079">
    <property type="entry name" value="MetalloPept_cat_dom_sf"/>
</dbReference>
<dbReference type="GO" id="GO:0046872">
    <property type="term" value="F:metal ion binding"/>
    <property type="evidence" value="ECO:0007669"/>
    <property type="project" value="UniProtKB-UniRule"/>
</dbReference>
<comment type="similarity">
    <text evidence="1 7">Belongs to the peptidase M3 family.</text>
</comment>
<dbReference type="EnsemblMetazoa" id="tetur01g11940.1">
    <property type="protein sequence ID" value="tetur01g11940.1"/>
    <property type="gene ID" value="tetur01g11940"/>
</dbReference>
<dbReference type="EMBL" id="CAEY01000468">
    <property type="status" value="NOT_ANNOTATED_CDS"/>
    <property type="molecule type" value="Genomic_DNA"/>
</dbReference>
<dbReference type="InterPro" id="IPR001567">
    <property type="entry name" value="Pept_M3A_M3B_dom"/>
</dbReference>
<feature type="domain" description="Peptidase M3A/M3B catalytic" evidence="8">
    <location>
        <begin position="262"/>
        <end position="709"/>
    </location>
</feature>
<dbReference type="Proteomes" id="UP000015104">
    <property type="component" value="Unassembled WGS sequence"/>
</dbReference>
<comment type="cofactor">
    <cofactor evidence="7">
        <name>Zn(2+)</name>
        <dbReference type="ChEBI" id="CHEBI:29105"/>
    </cofactor>
    <text evidence="7">Binds 1 zinc ion.</text>
</comment>
<sequence length="719" mass="82213">MRTVYNVPTRHLAWFKSKSSETNKALSTRIQVVFAPEILPDESSDNSALILPKGELETIPFNDITPIQSLRAFIKNVTLFDTALERLYNESDKLTSQQIFEEIDFHLASLKYSLNLAHVLTYAYPSDYKFGVLDDMYNSFLKHEVSRFNPLSYQSACDIIETTRGSTSDNDLKQLAQHYRAHGKLYGLHLRPSVQEEVADNYRNIKKHVDSYIRNVKMCINREAVLVSDENVIKALPDNFAANSFTKVGIKVPLHPTAYDIFMTHCPDKMLRRQFWAAYNSKPRMGGSVNNSVDFENIRDYRHKLANTLGHYNYAEMIVGRKMAGSVAVAKNMIDSIHEKIKPKYNEDLQELNDSKSHKSIGKVELWDLKYLKAITQKAKFGGKIDVSRYFPMEKAVSGAFKLVENLLGLHIEQVQSDKVQTWSPDVKFYRLLDSDGQVLGHFYLDPYNQKSNNQFGSNIIELTNRTKTLGTTPLCAAFLSKKPPIVKEQQILLSYPEFLSFLSMIGRIITILISRQNYYELSSIYYVSKDRLDSLGLVLLLYGLHNYKAVQLCSANITNGEPLPEQTHQLLRQYILDHESIGLTEDLFLSSLDLAFYTNTEFWGDILQEIWPRYMAPFDLIKEYAYPLSCIEMVSNDGAACHYSKIWSQMIASDICSRFLECGSEAETKEVGKNLRNTFLSSNSSSLSADLFRQFRGRDPSFQPLLDLYNLSTQPKLA</sequence>
<evidence type="ECO:0000256" key="1">
    <source>
        <dbReference type="ARBA" id="ARBA00006040"/>
    </source>
</evidence>
<dbReference type="Pfam" id="PF01432">
    <property type="entry name" value="Peptidase_M3"/>
    <property type="match status" value="1"/>
</dbReference>
<dbReference type="PANTHER" id="PTHR11804">
    <property type="entry name" value="PROTEASE M3 THIMET OLIGOPEPTIDASE-RELATED"/>
    <property type="match status" value="1"/>
</dbReference>
<keyword evidence="6 7" id="KW-0482">Metalloprotease</keyword>
<dbReference type="InterPro" id="IPR045090">
    <property type="entry name" value="Pept_M3A_M3B"/>
</dbReference>
<dbReference type="HOGENOM" id="CLU_001805_4_1_1"/>
<keyword evidence="3 7" id="KW-0479">Metal-binding</keyword>
<evidence type="ECO:0000256" key="2">
    <source>
        <dbReference type="ARBA" id="ARBA00022670"/>
    </source>
</evidence>
<accession>T1JSW1</accession>
<name>T1JSW1_TETUR</name>
<keyword evidence="4 7" id="KW-0378">Hydrolase</keyword>
<evidence type="ECO:0000256" key="5">
    <source>
        <dbReference type="ARBA" id="ARBA00022833"/>
    </source>
</evidence>
<dbReference type="STRING" id="32264.T1JSW1"/>
<evidence type="ECO:0000256" key="6">
    <source>
        <dbReference type="ARBA" id="ARBA00023049"/>
    </source>
</evidence>
<dbReference type="SUPFAM" id="SSF55486">
    <property type="entry name" value="Metalloproteases ('zincins'), catalytic domain"/>
    <property type="match status" value="1"/>
</dbReference>
<keyword evidence="2 7" id="KW-0645">Protease</keyword>
<dbReference type="AlphaFoldDB" id="T1JSW1"/>
<evidence type="ECO:0000256" key="4">
    <source>
        <dbReference type="ARBA" id="ARBA00022801"/>
    </source>
</evidence>
<dbReference type="Gene3D" id="1.10.1370.10">
    <property type="entry name" value="Neurolysin, domain 3"/>
    <property type="match status" value="1"/>
</dbReference>